<gene>
    <name evidence="3" type="ORF">CDD81_7423</name>
</gene>
<keyword evidence="4" id="KW-1185">Reference proteome</keyword>
<dbReference type="InterPro" id="IPR039931">
    <property type="entry name" value="EEIG1/2-like"/>
</dbReference>
<feature type="region of interest" description="Disordered" evidence="1">
    <location>
        <begin position="267"/>
        <end position="303"/>
    </location>
</feature>
<organism evidence="3 4">
    <name type="scientific">Ophiocordyceps australis</name>
    <dbReference type="NCBI Taxonomy" id="1399860"/>
    <lineage>
        <taxon>Eukaryota</taxon>
        <taxon>Fungi</taxon>
        <taxon>Dikarya</taxon>
        <taxon>Ascomycota</taxon>
        <taxon>Pezizomycotina</taxon>
        <taxon>Sordariomycetes</taxon>
        <taxon>Hypocreomycetidae</taxon>
        <taxon>Hypocreales</taxon>
        <taxon>Ophiocordycipitaceae</taxon>
        <taxon>Ophiocordyceps</taxon>
    </lineage>
</organism>
<evidence type="ECO:0000313" key="4">
    <source>
        <dbReference type="Proteomes" id="UP000226192"/>
    </source>
</evidence>
<dbReference type="PANTHER" id="PTHR21456">
    <property type="entry name" value="FAMILY WITH SEQUENCE SIMILARITY 102"/>
    <property type="match status" value="1"/>
</dbReference>
<dbReference type="EMBL" id="NJET01000008">
    <property type="protein sequence ID" value="PHH66368.1"/>
    <property type="molecule type" value="Genomic_DNA"/>
</dbReference>
<feature type="compositionally biased region" description="Basic residues" evidence="1">
    <location>
        <begin position="315"/>
        <end position="339"/>
    </location>
</feature>
<dbReference type="Pfam" id="PF10358">
    <property type="entry name" value="NT-C2"/>
    <property type="match status" value="1"/>
</dbReference>
<name>A0A2C5XLE8_9HYPO</name>
<accession>A0A2C5XLE8</accession>
<evidence type="ECO:0000256" key="1">
    <source>
        <dbReference type="SAM" id="MobiDB-lite"/>
    </source>
</evidence>
<dbReference type="AlphaFoldDB" id="A0A2C5XLE8"/>
<dbReference type="STRING" id="1399860.A0A2C5XLE8"/>
<evidence type="ECO:0000259" key="2">
    <source>
        <dbReference type="PROSITE" id="PS51840"/>
    </source>
</evidence>
<feature type="region of interest" description="Disordered" evidence="1">
    <location>
        <begin position="118"/>
        <end position="155"/>
    </location>
</feature>
<comment type="caution">
    <text evidence="3">The sequence shown here is derived from an EMBL/GenBank/DDBJ whole genome shotgun (WGS) entry which is preliminary data.</text>
</comment>
<protein>
    <recommendedName>
        <fullName evidence="2">C2 NT-type domain-containing protein</fullName>
    </recommendedName>
</protein>
<proteinExistence type="predicted"/>
<feature type="compositionally biased region" description="Polar residues" evidence="1">
    <location>
        <begin position="364"/>
        <end position="375"/>
    </location>
</feature>
<dbReference type="OrthoDB" id="3365224at2759"/>
<dbReference type="InterPro" id="IPR019448">
    <property type="entry name" value="NT-C2"/>
</dbReference>
<dbReference type="Proteomes" id="UP000226192">
    <property type="component" value="Unassembled WGS sequence"/>
</dbReference>
<feature type="domain" description="C2 NT-type" evidence="2">
    <location>
        <begin position="3"/>
        <end position="144"/>
    </location>
</feature>
<dbReference type="PANTHER" id="PTHR21456:SF1">
    <property type="entry name" value="C2 NT-TYPE DOMAIN-CONTAINING PROTEIN"/>
    <property type="match status" value="1"/>
</dbReference>
<reference evidence="3 4" key="1">
    <citation type="submission" date="2017-06" db="EMBL/GenBank/DDBJ databases">
        <title>Ant-infecting Ophiocordyceps genomes reveal a high diversity of potential behavioral manipulation genes and a possible major role for enterotoxins.</title>
        <authorList>
            <person name="De Bekker C."/>
            <person name="Evans H.C."/>
            <person name="Brachmann A."/>
            <person name="Hughes D.P."/>
        </authorList>
    </citation>
    <scope>NUCLEOTIDE SEQUENCE [LARGE SCALE GENOMIC DNA]</scope>
    <source>
        <strain evidence="3 4">Map64</strain>
    </source>
</reference>
<evidence type="ECO:0000313" key="3">
    <source>
        <dbReference type="EMBL" id="PHH66368.1"/>
    </source>
</evidence>
<sequence length="441" mass="47715">MSSLIGKARKAKFELHLKIYDLNNVPLVSGTSFVKWHLDSSIHAEHRGRTAKCPIANHRVDYGFGKVVPSVRISIDKNNMLAECPIVFEVMQEFALSEKITLGTVRFNLGEYVEESEAVAKDTQPASRKPKGATDMALSTSPTPSGPPDNARDGRAQDGVIRRHLMQDSKVNSTLKIGILMLQVDGDRNFIAPALKSAPVFGGIAGLMGPEQAEDDIGPLPNVSKSRDVTEVHDLYRHALAASWLRQPAEPAIDECIEDIFANGNGWHRPETHDGDSASSDASDMGDQDAFDASYPAHGHDTLRPRDLRRLAFHHGGHTNSRSRSRSQSRSRSHGHHRPLSASGDAAFSPGPGRAARHAPSAHATFTSPSKSNQGAHDDDAASLRSEGTGSIPPALGSTSSSSSDGERRRAVMAHQRPTRDVNEDEVRDDLVAWKLPSLAA</sequence>
<feature type="region of interest" description="Disordered" evidence="1">
    <location>
        <begin position="315"/>
        <end position="429"/>
    </location>
</feature>
<dbReference type="PROSITE" id="PS51840">
    <property type="entry name" value="C2_NT"/>
    <property type="match status" value="1"/>
</dbReference>